<dbReference type="RefSeq" id="WP_140597279.1">
    <property type="nucleotide sequence ID" value="NZ_VFWZ01000009.1"/>
</dbReference>
<dbReference type="Proteomes" id="UP000315540">
    <property type="component" value="Unassembled WGS sequence"/>
</dbReference>
<dbReference type="PROSITE" id="PS51257">
    <property type="entry name" value="PROKAR_LIPOPROTEIN"/>
    <property type="match status" value="1"/>
</dbReference>
<dbReference type="OrthoDB" id="663527at2"/>
<evidence type="ECO:0000313" key="2">
    <source>
        <dbReference type="Proteomes" id="UP000315540"/>
    </source>
</evidence>
<name>A0A504J2X0_9FLAO</name>
<dbReference type="AlphaFoldDB" id="A0A504J2X0"/>
<dbReference type="EMBL" id="VFWZ01000009">
    <property type="protein sequence ID" value="TPN82348.1"/>
    <property type="molecule type" value="Genomic_DNA"/>
</dbReference>
<organism evidence="1 2">
    <name type="scientific">Aquimarina algicola</name>
    <dbReference type="NCBI Taxonomy" id="2589995"/>
    <lineage>
        <taxon>Bacteria</taxon>
        <taxon>Pseudomonadati</taxon>
        <taxon>Bacteroidota</taxon>
        <taxon>Flavobacteriia</taxon>
        <taxon>Flavobacteriales</taxon>
        <taxon>Flavobacteriaceae</taxon>
        <taxon>Aquimarina</taxon>
    </lineage>
</organism>
<dbReference type="Pfam" id="PF20050">
    <property type="entry name" value="DUF6452"/>
    <property type="match status" value="1"/>
</dbReference>
<keyword evidence="2" id="KW-1185">Reference proteome</keyword>
<accession>A0A504J2X0</accession>
<proteinExistence type="predicted"/>
<evidence type="ECO:0000313" key="1">
    <source>
        <dbReference type="EMBL" id="TPN82348.1"/>
    </source>
</evidence>
<sequence length="175" mass="19852">MKIKTYSVIFAILLFFTYLGISSCERDDICAEGTPTTPLLIIQFFDFETGLERTTPPELQITVDGIEEEFELGELTDSISIPLRNSASITEYNFTINSNTENNDEDSDPPNTDKISFQYNTEQEYVSSACGFKVNYRALTNSPVDGQDDGLWIRNIELQTEEVIDETTTHVFIFL</sequence>
<gene>
    <name evidence="1" type="ORF">FHK87_23280</name>
</gene>
<dbReference type="InterPro" id="IPR045607">
    <property type="entry name" value="DUF6452"/>
</dbReference>
<comment type="caution">
    <text evidence="1">The sequence shown here is derived from an EMBL/GenBank/DDBJ whole genome shotgun (WGS) entry which is preliminary data.</text>
</comment>
<reference evidence="1 2" key="1">
    <citation type="submission" date="2019-06" db="EMBL/GenBank/DDBJ databases">
        <authorList>
            <person name="Meng X."/>
        </authorList>
    </citation>
    <scope>NUCLEOTIDE SEQUENCE [LARGE SCALE GENOMIC DNA]</scope>
    <source>
        <strain evidence="1 2">M625</strain>
    </source>
</reference>
<protein>
    <submittedName>
        <fullName evidence="1">Uncharacterized protein</fullName>
    </submittedName>
</protein>